<name>A0A150H3U0_GONPE</name>
<dbReference type="GO" id="GO:0005524">
    <property type="term" value="F:ATP binding"/>
    <property type="evidence" value="ECO:0007669"/>
    <property type="project" value="UniProtKB-UniRule"/>
</dbReference>
<dbReference type="InterPro" id="IPR008266">
    <property type="entry name" value="Tyr_kinase_AS"/>
</dbReference>
<evidence type="ECO:0000259" key="2">
    <source>
        <dbReference type="PROSITE" id="PS50011"/>
    </source>
</evidence>
<dbReference type="PANTHER" id="PTHR44329">
    <property type="entry name" value="SERINE/THREONINE-PROTEIN KINASE TNNI3K-RELATED"/>
    <property type="match status" value="1"/>
</dbReference>
<dbReference type="InterPro" id="IPR000719">
    <property type="entry name" value="Prot_kinase_dom"/>
</dbReference>
<evidence type="ECO:0000256" key="1">
    <source>
        <dbReference type="PROSITE-ProRule" id="PRU10141"/>
    </source>
</evidence>
<sequence>MALPLWFFNFNRSLGRPLLRLRNVTLVVPPAELDLLRRLLETADTLPEAPVALVASINTEEESERQEDKKGAEMPKGGLWALSYYMETREAHLSAFDYVSLPDEGATRLVKLSADCRFRMPSAPVAERPSAVRQAVDDWRAAIGGAAAEDDGAVRLLKRIGQGSYGVVFLGVWRGLAVAAKVLVVHDTLLGAEGRARQRAVLEAAVGASLDHPNVVATYAYDVRPLGEQPGDGGDEAGSDPRIGSNPDVFQLHILQEFCSGGSLKEALESRGVLGGGVLAGGVSAAVALRLAFDVAAGLRHVHATGIVHGDVSAGNVLLARRTVADDDAGSNAPVEDGPTDAREADWHFRLATAGPPPLRVVAKVADFGLSVRLPGSATHASGNVQGTPVYTAPEVLIFGRVSRASDVYSFGVLLLELLHGTTLCAAWNAARPGVQLTPAALVDQGTGASALVEALTAPLRASDDRCPAGLRALLEACLATDPAGRPTMEQVAEALVGCLQAVAGECLAQLETESGPAPARE</sequence>
<accession>A0A150H3U0</accession>
<dbReference type="EMBL" id="LSYV01000002">
    <property type="protein sequence ID" value="KXZ56488.1"/>
    <property type="molecule type" value="Genomic_DNA"/>
</dbReference>
<dbReference type="Gene3D" id="3.30.200.20">
    <property type="entry name" value="Phosphorylase Kinase, domain 1"/>
    <property type="match status" value="1"/>
</dbReference>
<dbReference type="PROSITE" id="PS50011">
    <property type="entry name" value="PROTEIN_KINASE_DOM"/>
    <property type="match status" value="1"/>
</dbReference>
<keyword evidence="1" id="KW-0547">Nucleotide-binding</keyword>
<dbReference type="InterPro" id="IPR051681">
    <property type="entry name" value="Ser/Thr_Kinases-Pseudokinases"/>
</dbReference>
<feature type="domain" description="Protein kinase" evidence="2">
    <location>
        <begin position="154"/>
        <end position="497"/>
    </location>
</feature>
<dbReference type="OrthoDB" id="548589at2759"/>
<dbReference type="PANTHER" id="PTHR44329:SF214">
    <property type="entry name" value="PROTEIN KINASE DOMAIN-CONTAINING PROTEIN"/>
    <property type="match status" value="1"/>
</dbReference>
<dbReference type="Pfam" id="PF00069">
    <property type="entry name" value="Pkinase"/>
    <property type="match status" value="1"/>
</dbReference>
<proteinExistence type="predicted"/>
<dbReference type="InterPro" id="IPR011009">
    <property type="entry name" value="Kinase-like_dom_sf"/>
</dbReference>
<dbReference type="SUPFAM" id="SSF56112">
    <property type="entry name" value="Protein kinase-like (PK-like)"/>
    <property type="match status" value="1"/>
</dbReference>
<gene>
    <name evidence="3" type="ORF">GPECTOR_1g437</name>
</gene>
<comment type="caution">
    <text evidence="3">The sequence shown here is derived from an EMBL/GenBank/DDBJ whole genome shotgun (WGS) entry which is preliminary data.</text>
</comment>
<keyword evidence="1" id="KW-0067">ATP-binding</keyword>
<feature type="binding site" evidence="1">
    <location>
        <position position="181"/>
    </location>
    <ligand>
        <name>ATP</name>
        <dbReference type="ChEBI" id="CHEBI:30616"/>
    </ligand>
</feature>
<dbReference type="PROSITE" id="PS00109">
    <property type="entry name" value="PROTEIN_KINASE_TYR"/>
    <property type="match status" value="1"/>
</dbReference>
<evidence type="ECO:0000313" key="4">
    <source>
        <dbReference type="Proteomes" id="UP000075714"/>
    </source>
</evidence>
<dbReference type="CDD" id="cd14014">
    <property type="entry name" value="STKc_PknB_like"/>
    <property type="match status" value="1"/>
</dbReference>
<keyword evidence="4" id="KW-1185">Reference proteome</keyword>
<reference evidence="4" key="1">
    <citation type="journal article" date="2016" name="Nat. Commun.">
        <title>The Gonium pectorale genome demonstrates co-option of cell cycle regulation during the evolution of multicellularity.</title>
        <authorList>
            <person name="Hanschen E.R."/>
            <person name="Marriage T.N."/>
            <person name="Ferris P.J."/>
            <person name="Hamaji T."/>
            <person name="Toyoda A."/>
            <person name="Fujiyama A."/>
            <person name="Neme R."/>
            <person name="Noguchi H."/>
            <person name="Minakuchi Y."/>
            <person name="Suzuki M."/>
            <person name="Kawai-Toyooka H."/>
            <person name="Smith D.R."/>
            <person name="Sparks H."/>
            <person name="Anderson J."/>
            <person name="Bakaric R."/>
            <person name="Luria V."/>
            <person name="Karger A."/>
            <person name="Kirschner M.W."/>
            <person name="Durand P.M."/>
            <person name="Michod R.E."/>
            <person name="Nozaki H."/>
            <person name="Olson B.J."/>
        </authorList>
    </citation>
    <scope>NUCLEOTIDE SEQUENCE [LARGE SCALE GENOMIC DNA]</scope>
    <source>
        <strain evidence="4">NIES-2863</strain>
    </source>
</reference>
<dbReference type="Gene3D" id="1.10.510.10">
    <property type="entry name" value="Transferase(Phosphotransferase) domain 1"/>
    <property type="match status" value="1"/>
</dbReference>
<organism evidence="3 4">
    <name type="scientific">Gonium pectorale</name>
    <name type="common">Green alga</name>
    <dbReference type="NCBI Taxonomy" id="33097"/>
    <lineage>
        <taxon>Eukaryota</taxon>
        <taxon>Viridiplantae</taxon>
        <taxon>Chlorophyta</taxon>
        <taxon>core chlorophytes</taxon>
        <taxon>Chlorophyceae</taxon>
        <taxon>CS clade</taxon>
        <taxon>Chlamydomonadales</taxon>
        <taxon>Volvocaceae</taxon>
        <taxon>Gonium</taxon>
    </lineage>
</organism>
<dbReference type="Proteomes" id="UP000075714">
    <property type="component" value="Unassembled WGS sequence"/>
</dbReference>
<dbReference type="PROSITE" id="PS00107">
    <property type="entry name" value="PROTEIN_KINASE_ATP"/>
    <property type="match status" value="1"/>
</dbReference>
<protein>
    <recommendedName>
        <fullName evidence="2">Protein kinase domain-containing protein</fullName>
    </recommendedName>
</protein>
<dbReference type="STRING" id="33097.A0A150H3U0"/>
<dbReference type="InterPro" id="IPR017441">
    <property type="entry name" value="Protein_kinase_ATP_BS"/>
</dbReference>
<dbReference type="AlphaFoldDB" id="A0A150H3U0"/>
<evidence type="ECO:0000313" key="3">
    <source>
        <dbReference type="EMBL" id="KXZ56488.1"/>
    </source>
</evidence>
<dbReference type="GO" id="GO:0004674">
    <property type="term" value="F:protein serine/threonine kinase activity"/>
    <property type="evidence" value="ECO:0007669"/>
    <property type="project" value="TreeGrafter"/>
</dbReference>